<dbReference type="AlphaFoldDB" id="A0A0M3QFC4"/>
<evidence type="ECO:0000313" key="7">
    <source>
        <dbReference type="Proteomes" id="UP000057158"/>
    </source>
</evidence>
<evidence type="ECO:0000256" key="4">
    <source>
        <dbReference type="SAM" id="SignalP"/>
    </source>
</evidence>
<dbReference type="KEGG" id="des:DSOUD_1188"/>
<evidence type="ECO:0000313" key="6">
    <source>
        <dbReference type="EMBL" id="ALC15969.1"/>
    </source>
</evidence>
<organism evidence="6 7">
    <name type="scientific">Desulfuromonas soudanensis</name>
    <dbReference type="NCBI Taxonomy" id="1603606"/>
    <lineage>
        <taxon>Bacteria</taxon>
        <taxon>Pseudomonadati</taxon>
        <taxon>Thermodesulfobacteriota</taxon>
        <taxon>Desulfuromonadia</taxon>
        <taxon>Desulfuromonadales</taxon>
        <taxon>Desulfuromonadaceae</taxon>
        <taxon>Desulfuromonas</taxon>
    </lineage>
</organism>
<dbReference type="InterPro" id="IPR050695">
    <property type="entry name" value="N-acetylmuramoyl_amidase_3"/>
</dbReference>
<dbReference type="Pfam" id="PF01520">
    <property type="entry name" value="Amidase_3"/>
    <property type="match status" value="1"/>
</dbReference>
<feature type="signal peptide" evidence="4">
    <location>
        <begin position="1"/>
        <end position="20"/>
    </location>
</feature>
<keyword evidence="3" id="KW-0378">Hydrolase</keyword>
<dbReference type="CDD" id="cd02696">
    <property type="entry name" value="MurNAc-LAA"/>
    <property type="match status" value="1"/>
</dbReference>
<sequence>MLRSLLLLFFLLLPLFSADAAVELALKGRPPVTLTEVYLRDGVSYLAIDDVLAVLELKGDWDSVRHVYTLQTPRGAAVISPGSRYLRQGESFIPLAHQPRFIDGRLRVAEDFVNEQLPAFLDEPVYYRNLKPSAVRADVGETPLDRLFAFVLRKKKSADEPALRGIVLDPGHGGQDPGAIGLKGLKEKAVTLGVARRLDKLIKMQMGIPTYLTRNDDYALNLQQRLEAVARPDVDALILLHAQASFSDRPGGVTLVIRPRDEAAGGEVVEGEGGSMKLAQKLRGALERSGISVDGIVRAPLLPLGRGNLPTVLVEVGYLSNPRDNLRLSDPAGQDELAMALLNGLKSFVDELKEFR</sequence>
<dbReference type="SUPFAM" id="SSF53187">
    <property type="entry name" value="Zn-dependent exopeptidases"/>
    <property type="match status" value="1"/>
</dbReference>
<dbReference type="Proteomes" id="UP000057158">
    <property type="component" value="Chromosome"/>
</dbReference>
<feature type="chain" id="PRO_5005787787" description="N-acetylmuramoyl-L-alanine amidase" evidence="4">
    <location>
        <begin position="21"/>
        <end position="356"/>
    </location>
</feature>
<dbReference type="EMBL" id="CP010802">
    <property type="protein sequence ID" value="ALC15969.1"/>
    <property type="molecule type" value="Genomic_DNA"/>
</dbReference>
<dbReference type="Gene3D" id="3.40.630.40">
    <property type="entry name" value="Zn-dependent exopeptidases"/>
    <property type="match status" value="1"/>
</dbReference>
<dbReference type="GO" id="GO:0030288">
    <property type="term" value="C:outer membrane-bounded periplasmic space"/>
    <property type="evidence" value="ECO:0007669"/>
    <property type="project" value="TreeGrafter"/>
</dbReference>
<name>A0A0M3QFC4_9BACT</name>
<dbReference type="STRING" id="1603606.DSOUD_1188"/>
<proteinExistence type="predicted"/>
<dbReference type="GO" id="GO:0008745">
    <property type="term" value="F:N-acetylmuramoyl-L-alanine amidase activity"/>
    <property type="evidence" value="ECO:0007669"/>
    <property type="project" value="UniProtKB-EC"/>
</dbReference>
<feature type="domain" description="MurNAc-LAA" evidence="5">
    <location>
        <begin position="226"/>
        <end position="346"/>
    </location>
</feature>
<dbReference type="RefSeq" id="WP_053550123.1">
    <property type="nucleotide sequence ID" value="NZ_CP010802.1"/>
</dbReference>
<keyword evidence="4" id="KW-0732">Signal</keyword>
<dbReference type="PANTHER" id="PTHR30404">
    <property type="entry name" value="N-ACETYLMURAMOYL-L-ALANINE AMIDASE"/>
    <property type="match status" value="1"/>
</dbReference>
<protein>
    <recommendedName>
        <fullName evidence="2">N-acetylmuramoyl-L-alanine amidase</fullName>
        <ecNumber evidence="2">3.5.1.28</ecNumber>
    </recommendedName>
</protein>
<evidence type="ECO:0000259" key="5">
    <source>
        <dbReference type="SMART" id="SM00646"/>
    </source>
</evidence>
<dbReference type="PANTHER" id="PTHR30404:SF0">
    <property type="entry name" value="N-ACETYLMURAMOYL-L-ALANINE AMIDASE AMIC"/>
    <property type="match status" value="1"/>
</dbReference>
<dbReference type="PATRIC" id="fig|1603606.3.peg.1299"/>
<gene>
    <name evidence="6" type="ORF">DSOUD_1188</name>
</gene>
<evidence type="ECO:0000256" key="1">
    <source>
        <dbReference type="ARBA" id="ARBA00001561"/>
    </source>
</evidence>
<evidence type="ECO:0000256" key="3">
    <source>
        <dbReference type="ARBA" id="ARBA00022801"/>
    </source>
</evidence>
<keyword evidence="7" id="KW-1185">Reference proteome</keyword>
<comment type="catalytic activity">
    <reaction evidence="1">
        <text>Hydrolyzes the link between N-acetylmuramoyl residues and L-amino acid residues in certain cell-wall glycopeptides.</text>
        <dbReference type="EC" id="3.5.1.28"/>
    </reaction>
</comment>
<dbReference type="EC" id="3.5.1.28" evidence="2"/>
<dbReference type="GO" id="GO:0009253">
    <property type="term" value="P:peptidoglycan catabolic process"/>
    <property type="evidence" value="ECO:0007669"/>
    <property type="project" value="InterPro"/>
</dbReference>
<reference evidence="6 7" key="1">
    <citation type="submission" date="2015-07" db="EMBL/GenBank/DDBJ databases">
        <title>Isolation and Genomic Characterization of a Novel Halophilic Metal-Reducing Deltaproteobacterium from the Deep Subsurface.</title>
        <authorList>
            <person name="Badalamenti J.P."/>
            <person name="Summers Z.M."/>
            <person name="Gralnick J.A."/>
            <person name="Bond D.R."/>
        </authorList>
    </citation>
    <scope>NUCLEOTIDE SEQUENCE [LARGE SCALE GENOMIC DNA]</scope>
    <source>
        <strain evidence="6 7">WTL</strain>
    </source>
</reference>
<dbReference type="OrthoDB" id="9806267at2"/>
<accession>A0A0M3QFC4</accession>
<evidence type="ECO:0000256" key="2">
    <source>
        <dbReference type="ARBA" id="ARBA00011901"/>
    </source>
</evidence>
<dbReference type="SMART" id="SM00646">
    <property type="entry name" value="Ami_3"/>
    <property type="match status" value="1"/>
</dbReference>
<dbReference type="InterPro" id="IPR002508">
    <property type="entry name" value="MurNAc-LAA_cat"/>
</dbReference>